<keyword evidence="2" id="KW-0328">Glycosyltransferase</keyword>
<dbReference type="Pfam" id="PF00156">
    <property type="entry name" value="Pribosyltran"/>
    <property type="match status" value="1"/>
</dbReference>
<dbReference type="InterPro" id="IPR000836">
    <property type="entry name" value="PRTase_dom"/>
</dbReference>
<feature type="domain" description="Phosphoribosyltransferase" evidence="1">
    <location>
        <begin position="23"/>
        <end position="82"/>
    </location>
</feature>
<keyword evidence="3" id="KW-1185">Reference proteome</keyword>
<dbReference type="Proteomes" id="UP000830375">
    <property type="component" value="Unassembled WGS sequence"/>
</dbReference>
<organism evidence="2 3">
    <name type="scientific">Labeo rohita</name>
    <name type="common">Indian major carp</name>
    <name type="synonym">Cyprinus rohita</name>
    <dbReference type="NCBI Taxonomy" id="84645"/>
    <lineage>
        <taxon>Eukaryota</taxon>
        <taxon>Metazoa</taxon>
        <taxon>Chordata</taxon>
        <taxon>Craniata</taxon>
        <taxon>Vertebrata</taxon>
        <taxon>Euteleostomi</taxon>
        <taxon>Actinopterygii</taxon>
        <taxon>Neopterygii</taxon>
        <taxon>Teleostei</taxon>
        <taxon>Ostariophysi</taxon>
        <taxon>Cypriniformes</taxon>
        <taxon>Cyprinidae</taxon>
        <taxon>Labeoninae</taxon>
        <taxon>Labeonini</taxon>
        <taxon>Labeo</taxon>
    </lineage>
</organism>
<evidence type="ECO:0000313" key="2">
    <source>
        <dbReference type="EMBL" id="KAI2649213.1"/>
    </source>
</evidence>
<reference evidence="2 3" key="1">
    <citation type="submission" date="2022-01" db="EMBL/GenBank/DDBJ databases">
        <title>A high-quality chromosome-level genome assembly of rohu carp, Labeo rohita.</title>
        <authorList>
            <person name="Arick M.A. II"/>
            <person name="Hsu C.-Y."/>
            <person name="Magbanua Z."/>
            <person name="Pechanova O."/>
            <person name="Grover C."/>
            <person name="Miller E."/>
            <person name="Thrash A."/>
            <person name="Ezzel L."/>
            <person name="Alam S."/>
            <person name="Benzie J."/>
            <person name="Hamilton M."/>
            <person name="Karsi A."/>
            <person name="Lawrence M.L."/>
            <person name="Peterson D.G."/>
        </authorList>
    </citation>
    <scope>NUCLEOTIDE SEQUENCE [LARGE SCALE GENOMIC DNA]</scope>
    <source>
        <strain evidence="3">BAU-BD-2019</strain>
        <tissue evidence="2">Blood</tissue>
    </source>
</reference>
<gene>
    <name evidence="2" type="ORF">H4Q32_020441</name>
</gene>
<comment type="caution">
    <text evidence="2">The sequence shown here is derived from an EMBL/GenBank/DDBJ whole genome shotgun (WGS) entry which is preliminary data.</text>
</comment>
<evidence type="ECO:0000259" key="1">
    <source>
        <dbReference type="Pfam" id="PF00156"/>
    </source>
</evidence>
<dbReference type="PANTHER" id="PTHR43340:SF5">
    <property type="entry name" value="PHOSPHORIBOSYLTRANSFERASE DOMAIN-CONTAINING PROTEIN 1"/>
    <property type="match status" value="1"/>
</dbReference>
<dbReference type="GO" id="GO:0016757">
    <property type="term" value="F:glycosyltransferase activity"/>
    <property type="evidence" value="ECO:0007669"/>
    <property type="project" value="UniProtKB-KW"/>
</dbReference>
<dbReference type="InterPro" id="IPR050408">
    <property type="entry name" value="HGPRT"/>
</dbReference>
<dbReference type="PANTHER" id="PTHR43340">
    <property type="entry name" value="HYPOXANTHINE-GUANINE PHOSPHORIBOSYLTRANSFERASE"/>
    <property type="match status" value="1"/>
</dbReference>
<dbReference type="Gene3D" id="3.40.50.2020">
    <property type="match status" value="1"/>
</dbReference>
<dbReference type="SUPFAM" id="SSF53271">
    <property type="entry name" value="PRTase-like"/>
    <property type="match status" value="1"/>
</dbReference>
<dbReference type="EMBL" id="JACTAM010000024">
    <property type="protein sequence ID" value="KAI2649213.1"/>
    <property type="molecule type" value="Genomic_DNA"/>
</dbReference>
<dbReference type="InterPro" id="IPR029057">
    <property type="entry name" value="PRTase-like"/>
</dbReference>
<name>A0ABQ8LHR8_LABRO</name>
<proteinExistence type="predicted"/>
<evidence type="ECO:0000313" key="3">
    <source>
        <dbReference type="Proteomes" id="UP000830375"/>
    </source>
</evidence>
<accession>A0ABQ8LHR8</accession>
<keyword evidence="2" id="KW-0808">Transferase</keyword>
<sequence>MKHSSECIAMSSVKTEKMEDKAIVDTGKTIRALLQHVETFQPKMVKVAGLLVKRVPQGTAELPDYVGFVIPNRFVVGYALDYNEYFRDLNLSHCIATGEQTMFQYCLAPCERSKFREDFIDPLEPCEALFIMDGCILLDLFWSDEEKHPSMPF</sequence>
<dbReference type="CDD" id="cd06223">
    <property type="entry name" value="PRTases_typeI"/>
    <property type="match status" value="1"/>
</dbReference>
<protein>
    <submittedName>
        <fullName evidence="2">Hypoxanthine-guanine phosphoribosyltransferase</fullName>
    </submittedName>
</protein>